<keyword evidence="1" id="KW-1133">Transmembrane helix</keyword>
<reference evidence="3" key="1">
    <citation type="submission" date="2016-10" db="EMBL/GenBank/DDBJ databases">
        <authorList>
            <person name="Varghese N."/>
            <person name="Submissions S."/>
        </authorList>
    </citation>
    <scope>NUCLEOTIDE SEQUENCE [LARGE SCALE GENOMIC DNA]</scope>
    <source>
        <strain evidence="3">CGMCC 1.10121</strain>
    </source>
</reference>
<feature type="transmembrane region" description="Helical" evidence="1">
    <location>
        <begin position="39"/>
        <end position="60"/>
    </location>
</feature>
<sequence>MSLWFDLARAAHALNVLLLVGLGYVWVRNYVEFRSKHTLGLLLFSVFLLAENAFALYIYTIDGTLAQWFASAVPDPAWQGLMMLPMLEAVALVFLLWVTWD</sequence>
<evidence type="ECO:0000313" key="2">
    <source>
        <dbReference type="EMBL" id="SEO97486.1"/>
    </source>
</evidence>
<dbReference type="Pfam" id="PF26119">
    <property type="entry name" value="DUF8036"/>
    <property type="match status" value="1"/>
</dbReference>
<dbReference type="RefSeq" id="WP_089825795.1">
    <property type="nucleotide sequence ID" value="NZ_FODV01000009.1"/>
</dbReference>
<evidence type="ECO:0000313" key="3">
    <source>
        <dbReference type="Proteomes" id="UP000199126"/>
    </source>
</evidence>
<evidence type="ECO:0000256" key="1">
    <source>
        <dbReference type="SAM" id="Phobius"/>
    </source>
</evidence>
<dbReference type="EMBL" id="FODV01000009">
    <property type="protein sequence ID" value="SEO97486.1"/>
    <property type="molecule type" value="Genomic_DNA"/>
</dbReference>
<feature type="transmembrane region" description="Helical" evidence="1">
    <location>
        <begin position="80"/>
        <end position="100"/>
    </location>
</feature>
<dbReference type="AlphaFoldDB" id="A0A1H8U352"/>
<dbReference type="Proteomes" id="UP000199126">
    <property type="component" value="Unassembled WGS sequence"/>
</dbReference>
<proteinExistence type="predicted"/>
<protein>
    <submittedName>
        <fullName evidence="2">Uncharacterized protein</fullName>
    </submittedName>
</protein>
<keyword evidence="1" id="KW-0472">Membrane</keyword>
<keyword evidence="3" id="KW-1185">Reference proteome</keyword>
<organism evidence="2 3">
    <name type="scientific">Halogranum amylolyticum</name>
    <dbReference type="NCBI Taxonomy" id="660520"/>
    <lineage>
        <taxon>Archaea</taxon>
        <taxon>Methanobacteriati</taxon>
        <taxon>Methanobacteriota</taxon>
        <taxon>Stenosarchaea group</taxon>
        <taxon>Halobacteria</taxon>
        <taxon>Halobacteriales</taxon>
        <taxon>Haloferacaceae</taxon>
    </lineage>
</organism>
<dbReference type="InterPro" id="IPR058349">
    <property type="entry name" value="DUF8036"/>
</dbReference>
<dbReference type="OrthoDB" id="205211at2157"/>
<accession>A0A1H8U352</accession>
<gene>
    <name evidence="2" type="ORF">SAMN04487948_10997</name>
</gene>
<name>A0A1H8U352_9EURY</name>
<feature type="transmembrane region" description="Helical" evidence="1">
    <location>
        <begin position="6"/>
        <end position="27"/>
    </location>
</feature>
<keyword evidence="1" id="KW-0812">Transmembrane</keyword>